<evidence type="ECO:0000256" key="2">
    <source>
        <dbReference type="ARBA" id="ARBA00007193"/>
    </source>
</evidence>
<organism evidence="14">
    <name type="scientific">Spodoptera frugiperda</name>
    <name type="common">Fall armyworm</name>
    <dbReference type="NCBI Taxonomy" id="7108"/>
    <lineage>
        <taxon>Eukaryota</taxon>
        <taxon>Metazoa</taxon>
        <taxon>Ecdysozoa</taxon>
        <taxon>Arthropoda</taxon>
        <taxon>Hexapoda</taxon>
        <taxon>Insecta</taxon>
        <taxon>Pterygota</taxon>
        <taxon>Neoptera</taxon>
        <taxon>Endopterygota</taxon>
        <taxon>Lepidoptera</taxon>
        <taxon>Glossata</taxon>
        <taxon>Ditrysia</taxon>
        <taxon>Noctuoidea</taxon>
        <taxon>Noctuidae</taxon>
        <taxon>Amphipyrinae</taxon>
        <taxon>Spodoptera</taxon>
    </lineage>
</organism>
<feature type="transmembrane region" description="Helical" evidence="13">
    <location>
        <begin position="119"/>
        <end position="145"/>
    </location>
</feature>
<keyword evidence="10 12" id="KW-0739">Sodium transport</keyword>
<evidence type="ECO:0000256" key="13">
    <source>
        <dbReference type="SAM" id="Phobius"/>
    </source>
</evidence>
<dbReference type="Gene3D" id="1.10.287.770">
    <property type="entry name" value="YojJ-like"/>
    <property type="match status" value="1"/>
</dbReference>
<keyword evidence="6 13" id="KW-1133">Transmembrane helix</keyword>
<accession>A0A2H1VEC8</accession>
<comment type="subcellular location">
    <subcellularLocation>
        <location evidence="1">Membrane</location>
        <topology evidence="1">Multi-pass membrane protein</topology>
    </subcellularLocation>
</comment>
<reference evidence="14" key="1">
    <citation type="submission" date="2016-07" db="EMBL/GenBank/DDBJ databases">
        <authorList>
            <person name="Bretaudeau A."/>
        </authorList>
    </citation>
    <scope>NUCLEOTIDE SEQUENCE</scope>
    <source>
        <strain evidence="14">Rice</strain>
        <tissue evidence="14">Whole body</tissue>
    </source>
</reference>
<proteinExistence type="inferred from homology"/>
<protein>
    <submittedName>
        <fullName evidence="14">SFRICE_020734</fullName>
    </submittedName>
</protein>
<keyword evidence="4 12" id="KW-0894">Sodium channel</keyword>
<comment type="similarity">
    <text evidence="2 12">Belongs to the amiloride-sensitive sodium channel (TC 1.A.6) family.</text>
</comment>
<evidence type="ECO:0000256" key="3">
    <source>
        <dbReference type="ARBA" id="ARBA00022448"/>
    </source>
</evidence>
<evidence type="ECO:0000256" key="12">
    <source>
        <dbReference type="RuleBase" id="RU000679"/>
    </source>
</evidence>
<evidence type="ECO:0000256" key="8">
    <source>
        <dbReference type="ARBA" id="ARBA00023065"/>
    </source>
</evidence>
<evidence type="ECO:0000256" key="6">
    <source>
        <dbReference type="ARBA" id="ARBA00022989"/>
    </source>
</evidence>
<keyword evidence="9 13" id="KW-0472">Membrane</keyword>
<evidence type="ECO:0000256" key="9">
    <source>
        <dbReference type="ARBA" id="ARBA00023136"/>
    </source>
</evidence>
<keyword evidence="11 12" id="KW-0407">Ion channel</keyword>
<name>A0A2H1VEC8_SPOFR</name>
<dbReference type="GO" id="GO:0016020">
    <property type="term" value="C:membrane"/>
    <property type="evidence" value="ECO:0007669"/>
    <property type="project" value="UniProtKB-SubCell"/>
</dbReference>
<evidence type="ECO:0000256" key="4">
    <source>
        <dbReference type="ARBA" id="ARBA00022461"/>
    </source>
</evidence>
<keyword evidence="7" id="KW-0915">Sodium</keyword>
<keyword evidence="3 12" id="KW-0813">Transport</keyword>
<evidence type="ECO:0000313" key="14">
    <source>
        <dbReference type="EMBL" id="SOQ39179.1"/>
    </source>
</evidence>
<gene>
    <name evidence="14" type="ORF">SFRICE_020734</name>
</gene>
<evidence type="ECO:0000256" key="10">
    <source>
        <dbReference type="ARBA" id="ARBA00023201"/>
    </source>
</evidence>
<dbReference type="InterPro" id="IPR001873">
    <property type="entry name" value="ENaC"/>
</dbReference>
<evidence type="ECO:0000256" key="1">
    <source>
        <dbReference type="ARBA" id="ARBA00004141"/>
    </source>
</evidence>
<dbReference type="GO" id="GO:0005272">
    <property type="term" value="F:sodium channel activity"/>
    <property type="evidence" value="ECO:0007669"/>
    <property type="project" value="UniProtKB-KW"/>
</dbReference>
<keyword evidence="5 12" id="KW-0812">Transmembrane</keyword>
<evidence type="ECO:0000256" key="5">
    <source>
        <dbReference type="ARBA" id="ARBA00022692"/>
    </source>
</evidence>
<evidence type="ECO:0000256" key="11">
    <source>
        <dbReference type="ARBA" id="ARBA00023303"/>
    </source>
</evidence>
<evidence type="ECO:0000256" key="7">
    <source>
        <dbReference type="ARBA" id="ARBA00023053"/>
    </source>
</evidence>
<dbReference type="AlphaFoldDB" id="A0A2H1VEC8"/>
<keyword evidence="8 12" id="KW-0406">Ion transport</keyword>
<sequence length="206" mass="23237">MRISGRSCMSFYTRQTKICCVRCGPVDAYLNGSLPFLDGPPCTPKGMWCLAKNAHILLKNDERKCSCVPQCMDSSYKEMTIEEQVWKNPPFNQHGSIKYSVQAPQTRYTREIVFHFQDLVVSFGGAAGLFLGASFISFVEILYFVAARLFSHISGAEDNKTKTTATTVTQVKQAGVSHETLRIQYLTAVLMEDQKKYDSTPSQYYH</sequence>
<dbReference type="EMBL" id="ODYU01002100">
    <property type="protein sequence ID" value="SOQ39179.1"/>
    <property type="molecule type" value="Genomic_DNA"/>
</dbReference>
<dbReference type="Pfam" id="PF00858">
    <property type="entry name" value="ASC"/>
    <property type="match status" value="1"/>
</dbReference>